<organism evidence="1 2">
    <name type="scientific">Popillia japonica</name>
    <name type="common">Japanese beetle</name>
    <dbReference type="NCBI Taxonomy" id="7064"/>
    <lineage>
        <taxon>Eukaryota</taxon>
        <taxon>Metazoa</taxon>
        <taxon>Ecdysozoa</taxon>
        <taxon>Arthropoda</taxon>
        <taxon>Hexapoda</taxon>
        <taxon>Insecta</taxon>
        <taxon>Pterygota</taxon>
        <taxon>Neoptera</taxon>
        <taxon>Endopterygota</taxon>
        <taxon>Coleoptera</taxon>
        <taxon>Polyphaga</taxon>
        <taxon>Scarabaeiformia</taxon>
        <taxon>Scarabaeidae</taxon>
        <taxon>Rutelinae</taxon>
        <taxon>Popillia</taxon>
    </lineage>
</organism>
<dbReference type="Proteomes" id="UP001458880">
    <property type="component" value="Unassembled WGS sequence"/>
</dbReference>
<keyword evidence="2" id="KW-1185">Reference proteome</keyword>
<dbReference type="AlphaFoldDB" id="A0AAW1JHJ5"/>
<reference evidence="1 2" key="1">
    <citation type="journal article" date="2024" name="BMC Genomics">
        <title>De novo assembly and annotation of Popillia japonica's genome with initial clues to its potential as an invasive pest.</title>
        <authorList>
            <person name="Cucini C."/>
            <person name="Boschi S."/>
            <person name="Funari R."/>
            <person name="Cardaioli E."/>
            <person name="Iannotti N."/>
            <person name="Marturano G."/>
            <person name="Paoli F."/>
            <person name="Bruttini M."/>
            <person name="Carapelli A."/>
            <person name="Frati F."/>
            <person name="Nardi F."/>
        </authorList>
    </citation>
    <scope>NUCLEOTIDE SEQUENCE [LARGE SCALE GENOMIC DNA]</scope>
    <source>
        <strain evidence="1">DMR45628</strain>
    </source>
</reference>
<sequence length="112" mass="12971">MRYYVTEEYDSDRCGLRPIPRLVPIVEQNPSRTCTSSCKRKKFKKSAQRKKKQPYVVELTRPRAYSGGSTNYVLTTQPSFAKQVRCFPIKCSSTNRNGRQDLVCETSPMFSY</sequence>
<evidence type="ECO:0000313" key="2">
    <source>
        <dbReference type="Proteomes" id="UP001458880"/>
    </source>
</evidence>
<dbReference type="EMBL" id="JASPKY010000375">
    <property type="protein sequence ID" value="KAK9703170.1"/>
    <property type="molecule type" value="Genomic_DNA"/>
</dbReference>
<comment type="caution">
    <text evidence="1">The sequence shown here is derived from an EMBL/GenBank/DDBJ whole genome shotgun (WGS) entry which is preliminary data.</text>
</comment>
<gene>
    <name evidence="1" type="ORF">QE152_g29487</name>
</gene>
<protein>
    <submittedName>
        <fullName evidence="1">Uncharacterized protein</fullName>
    </submittedName>
</protein>
<proteinExistence type="predicted"/>
<name>A0AAW1JHJ5_POPJA</name>
<evidence type="ECO:0000313" key="1">
    <source>
        <dbReference type="EMBL" id="KAK9703170.1"/>
    </source>
</evidence>
<accession>A0AAW1JHJ5</accession>